<dbReference type="EMBL" id="RQFF01000016">
    <property type="protein sequence ID" value="TGK71845.1"/>
    <property type="molecule type" value="Genomic_DNA"/>
</dbReference>
<organism evidence="1 2">
    <name type="scientific">Leptospira kanakyensis</name>
    <dbReference type="NCBI Taxonomy" id="2484968"/>
    <lineage>
        <taxon>Bacteria</taxon>
        <taxon>Pseudomonadati</taxon>
        <taxon>Spirochaetota</taxon>
        <taxon>Spirochaetia</taxon>
        <taxon>Leptospirales</taxon>
        <taxon>Leptospiraceae</taxon>
        <taxon>Leptospira</taxon>
    </lineage>
</organism>
<evidence type="ECO:0000313" key="2">
    <source>
        <dbReference type="Proteomes" id="UP000297239"/>
    </source>
</evidence>
<name>A0A6N4Q2B4_9LEPT</name>
<reference evidence="1" key="1">
    <citation type="journal article" date="2019" name="PLoS Negl. Trop. Dis.">
        <title>Revisiting the worldwide diversity of Leptospira species in the environment.</title>
        <authorList>
            <person name="Vincent A.T."/>
            <person name="Schiettekatte O."/>
            <person name="Bourhy P."/>
            <person name="Veyrier F.J."/>
            <person name="Picardeau M."/>
        </authorList>
    </citation>
    <scope>NUCLEOTIDE SEQUENCE [LARGE SCALE GENOMIC DNA]</scope>
    <source>
        <strain evidence="1">201800293</strain>
    </source>
</reference>
<dbReference type="AlphaFoldDB" id="A0A6N4Q2B4"/>
<dbReference type="OrthoDB" id="317042at2"/>
<comment type="caution">
    <text evidence="1">The sequence shown here is derived from an EMBL/GenBank/DDBJ whole genome shotgun (WGS) entry which is preliminary data.</text>
</comment>
<evidence type="ECO:0000313" key="1">
    <source>
        <dbReference type="EMBL" id="TGK71845.1"/>
    </source>
</evidence>
<accession>A0A6N4Q2B4</accession>
<gene>
    <name evidence="1" type="ORF">EHQ18_07720</name>
</gene>
<sequence length="568" mass="66326">MNVFFYFVFLCIFAIGLDAKDERITKNENWFLYQFRLPESAPEDFQEWDSMLVPSPSDYELPKNLPVGESLTSEGGKINFSSKSNFIWELADGSVFTQRDGSWEWKNNTHTVRSAIGSHALWQSLHSIQFPDGTIVTKHKIPKSNTNQYTYQKKNKEGQFLFFDIVHPKEWGTERTVVGVFDITYSPIWSLVVESLRETNRMTDFLKNAEDEFGFRAERIKVVLHESKEKFWIYAGKDPKTKDDCTGFSYKSFFTLCPLTGILLLKSENQTLDDFNKQNYHFRAWKHDTLHYIQSQRCDQLGSPTQGMMEPWFLEGIAELSVIHTDKEHKAGTYESFFQKFLRKRTSLKEANNPNLPDYRLVGTMFLEYLSLVYGNQKIRNFYEGTCFGKSSELSFQSEFGVSLQKATSDMYDYFQKNQSSFEKEFIEWRWSEKYKLKHKSRTVPEHCATSIQTIPKNPNEITEFHQIPCMMRKQVYDFNGLEGIYEGWFSGLSTDGKKESIFLWKSGAYEIKSEGQSWTIGGDEEQWNGNGILIVNWKGSGDRQIIFPNKKKVHCFYKSKTCSKPYE</sequence>
<protein>
    <submittedName>
        <fullName evidence="1">Uncharacterized protein</fullName>
    </submittedName>
</protein>
<dbReference type="Proteomes" id="UP000297239">
    <property type="component" value="Unassembled WGS sequence"/>
</dbReference>
<keyword evidence="2" id="KW-1185">Reference proteome</keyword>
<proteinExistence type="predicted"/>
<dbReference type="RefSeq" id="WP_135633119.1">
    <property type="nucleotide sequence ID" value="NZ_RQFE01000014.1"/>
</dbReference>